<protein>
    <recommendedName>
        <fullName evidence="3">Putative zinc-finger domain-containing protein</fullName>
    </recommendedName>
</protein>
<feature type="compositionally biased region" description="Polar residues" evidence="2">
    <location>
        <begin position="239"/>
        <end position="249"/>
    </location>
</feature>
<feature type="region of interest" description="Disordered" evidence="2">
    <location>
        <begin position="769"/>
        <end position="806"/>
    </location>
</feature>
<feature type="compositionally biased region" description="Polar residues" evidence="2">
    <location>
        <begin position="378"/>
        <end position="393"/>
    </location>
</feature>
<evidence type="ECO:0000313" key="5">
    <source>
        <dbReference type="Proteomes" id="UP000663419"/>
    </source>
</evidence>
<feature type="compositionally biased region" description="Basic and acidic residues" evidence="2">
    <location>
        <begin position="198"/>
        <end position="208"/>
    </location>
</feature>
<feature type="compositionally biased region" description="Polar residues" evidence="2">
    <location>
        <begin position="708"/>
        <end position="717"/>
    </location>
</feature>
<keyword evidence="1" id="KW-0175">Coiled coil</keyword>
<feature type="region of interest" description="Disordered" evidence="2">
    <location>
        <begin position="373"/>
        <end position="453"/>
    </location>
</feature>
<feature type="compositionally biased region" description="Polar residues" evidence="2">
    <location>
        <begin position="622"/>
        <end position="636"/>
    </location>
</feature>
<evidence type="ECO:0000256" key="2">
    <source>
        <dbReference type="SAM" id="MobiDB-lite"/>
    </source>
</evidence>
<feature type="compositionally biased region" description="Polar residues" evidence="2">
    <location>
        <begin position="107"/>
        <end position="119"/>
    </location>
</feature>
<feature type="coiled-coil region" evidence="1">
    <location>
        <begin position="878"/>
        <end position="912"/>
    </location>
</feature>
<dbReference type="InterPro" id="IPR019607">
    <property type="entry name" value="Putative_zinc-finger_domain"/>
</dbReference>
<gene>
    <name evidence="4" type="ORF">I7I53_00663</name>
</gene>
<feature type="compositionally biased region" description="Low complexity" evidence="2">
    <location>
        <begin position="559"/>
        <end position="576"/>
    </location>
</feature>
<dbReference type="VEuPathDB" id="FungiDB:I7I53_00663"/>
<feature type="compositionally biased region" description="Polar residues" evidence="2">
    <location>
        <begin position="992"/>
        <end position="1018"/>
    </location>
</feature>
<feature type="region of interest" description="Disordered" evidence="2">
    <location>
        <begin position="1193"/>
        <end position="1214"/>
    </location>
</feature>
<organism evidence="4 5">
    <name type="scientific">Ajellomyces capsulatus (strain H88)</name>
    <name type="common">Darling's disease fungus</name>
    <name type="synonym">Histoplasma capsulatum</name>
    <dbReference type="NCBI Taxonomy" id="544711"/>
    <lineage>
        <taxon>Eukaryota</taxon>
        <taxon>Fungi</taxon>
        <taxon>Dikarya</taxon>
        <taxon>Ascomycota</taxon>
        <taxon>Pezizomycotina</taxon>
        <taxon>Eurotiomycetes</taxon>
        <taxon>Eurotiomycetidae</taxon>
        <taxon>Onygenales</taxon>
        <taxon>Ajellomycetaceae</taxon>
        <taxon>Histoplasma</taxon>
    </lineage>
</organism>
<feature type="compositionally biased region" description="Polar residues" evidence="2">
    <location>
        <begin position="534"/>
        <end position="551"/>
    </location>
</feature>
<feature type="region of interest" description="Disordered" evidence="2">
    <location>
        <begin position="1"/>
        <end position="254"/>
    </location>
</feature>
<proteinExistence type="predicted"/>
<feature type="compositionally biased region" description="Basic and acidic residues" evidence="2">
    <location>
        <begin position="514"/>
        <end position="526"/>
    </location>
</feature>
<evidence type="ECO:0000259" key="3">
    <source>
        <dbReference type="Pfam" id="PF10650"/>
    </source>
</evidence>
<dbReference type="Pfam" id="PF10650">
    <property type="entry name" value="zf-C3H1"/>
    <property type="match status" value="1"/>
</dbReference>
<feature type="compositionally biased region" description="Polar residues" evidence="2">
    <location>
        <begin position="1127"/>
        <end position="1137"/>
    </location>
</feature>
<feature type="compositionally biased region" description="Polar residues" evidence="2">
    <location>
        <begin position="1043"/>
        <end position="1059"/>
    </location>
</feature>
<feature type="compositionally biased region" description="Polar residues" evidence="2">
    <location>
        <begin position="56"/>
        <end position="76"/>
    </location>
</feature>
<feature type="compositionally biased region" description="Polar residues" evidence="2">
    <location>
        <begin position="215"/>
        <end position="232"/>
    </location>
</feature>
<feature type="compositionally biased region" description="Basic and acidic residues" evidence="2">
    <location>
        <begin position="1139"/>
        <end position="1149"/>
    </location>
</feature>
<accession>A0A8A1LH79</accession>
<feature type="region of interest" description="Disordered" evidence="2">
    <location>
        <begin position="982"/>
        <end position="1086"/>
    </location>
</feature>
<dbReference type="Proteomes" id="UP000663419">
    <property type="component" value="Chromosome 3"/>
</dbReference>
<name>A0A8A1LH79_AJEC8</name>
<feature type="compositionally biased region" description="Polar residues" evidence="2">
    <location>
        <begin position="791"/>
        <end position="806"/>
    </location>
</feature>
<dbReference type="EMBL" id="CP069104">
    <property type="protein sequence ID" value="QSS53409.1"/>
    <property type="molecule type" value="Genomic_DNA"/>
</dbReference>
<feature type="compositionally biased region" description="Acidic residues" evidence="2">
    <location>
        <begin position="679"/>
        <end position="692"/>
    </location>
</feature>
<feature type="compositionally biased region" description="Basic and acidic residues" evidence="2">
    <location>
        <begin position="1062"/>
        <end position="1078"/>
    </location>
</feature>
<evidence type="ECO:0000256" key="1">
    <source>
        <dbReference type="SAM" id="Coils"/>
    </source>
</evidence>
<evidence type="ECO:0000313" key="4">
    <source>
        <dbReference type="EMBL" id="QSS53409.1"/>
    </source>
</evidence>
<feature type="domain" description="Putative zinc-finger" evidence="3">
    <location>
        <begin position="1263"/>
        <end position="1284"/>
    </location>
</feature>
<feature type="region of interest" description="Disordered" evidence="2">
    <location>
        <begin position="1107"/>
        <end position="1149"/>
    </location>
</feature>
<feature type="region of interest" description="Disordered" evidence="2">
    <location>
        <begin position="488"/>
        <end position="755"/>
    </location>
</feature>
<sequence>MSSSYPPTPSFGGRYSPSQQWPPCPTSTTPGDAPDAYHPQNPIPPPPPTYATTNPSFKPSTQIPGLSGNNNASIPLTPSFHFMPPFQQSLQPDPYAPAFAAPMGFPQQPTTSHPQQNGLAENVSPIRTGATRKEYGKTAALDPMDSPQYVNLGGKEEGGLSNGDTEEEESSGPDGYQNHQPKEDIPEQPYLSSQQPNENHKGHSDVGTHGRLPFSHQSLSRQQSPEGPQNSMKARRHQFPQTNNITSGSSREDMTATDLAADIFAGGSVQDKLASRDPRSLPMAKAGGSCESLPVSSIQSVASHDKMDITTNGSGTYPFYGKSPAQLRVQAQGALLGLAPHNIKFDELVNEGIDPVILKRLYDEIGLKVISTRDKQQADTSQSKEMMTTSVARSQVPLKSEAESVTTPVSHAAPGAVAKSPVCESVRDKPQLSNPQMTQGTSIALAAESSKPMERKDIIARMLASKAGKPASTTDSTKSEAAKKLMPLENPPLAHPNDTSAPAKVGAPPSPKHIANETRAKEKNKAQTELARQRMQQLKQQGLGRNQTQSAIEAPVVDQQLPLSSSLVRSSQNSTPPSQPSKPPLSLNHPLPSRPPVPNPSSTARIPGLFMTSSEPLRVQGLSISNKNSVPSTEPPSTKIRAPRKRPRASDFTDEPDLAPQKTQEKRVASTQHKVIIDISEDEFMYGSDDEASEPKRRAPEPPVVRSGRNSISSQLLSRDIPPLSDFPSRNHSRRSTPPAFTAQLRNRGKDPDDLNAELKAMRQRIAEYEKRKKEKQSASQVGSPAVLAPSATTSAGGNGSIAPQSQWKPTMEAELPMLPSSQPKSSPAHSTCTEKILNSGIETSLNSDGALRSQSVLSQNSIEPMQSESIRKKIMRKKEIEAGLPELEAELQKSEARLRQFREEEQRLLAQIEKGKEGKRLLVEELEALGFKTAGQSIEELQVTKNLLENAVEGMHDDKALPQSTPQETPADSILNAQESTHREIARDSGSAPSLQPSTKEQTVSQCFETVPKTSQEAIDMRMSPPKETDVRPTADMAEDGTTCSSSAMDESMGSTQDMLEVEKTQEEPQALEEKGQSRSGANAHSSFTDLDVRLCESSMSPRPLHIGLEYGQSGHSLAKPDNSEESMSYRESSAGSDRYEPPEPDPRTVHTDHIQTSPFNLILPDEVEHVAAESSSISQDVNALTLAAQGSVTDPNSDSLKVKEGAEGAEGEEGARRYFTPYSSPLKLFKAYRYHPCFTKDISGGYRSLTYSHKIDPYNYICLYEAAGGFCNDHSCEYQHFRDMILSDDKILREMGSLREGKTLEEQEEYLAGLKQTINDMRRDNVKDLNTVATEIAGYRRRFLHDPSRVLAL</sequence>
<reference evidence="4" key="1">
    <citation type="submission" date="2021-01" db="EMBL/GenBank/DDBJ databases">
        <title>Chromosome-level genome assembly of a human fungal pathogen reveals clustering of transcriptionally co-regulated genes.</title>
        <authorList>
            <person name="Voorhies M."/>
            <person name="Cohen S."/>
            <person name="Shea T.P."/>
            <person name="Petrus S."/>
            <person name="Munoz J.F."/>
            <person name="Poplawski S."/>
            <person name="Goldman W.E."/>
            <person name="Michael T."/>
            <person name="Cuomo C.A."/>
            <person name="Sil A."/>
            <person name="Beyhan S."/>
        </authorList>
    </citation>
    <scope>NUCLEOTIDE SEQUENCE</scope>
    <source>
        <strain evidence="4">H88</strain>
    </source>
</reference>
<feature type="compositionally biased region" description="Polar residues" evidence="2">
    <location>
        <begin position="431"/>
        <end position="442"/>
    </location>
</feature>